<comment type="caution">
    <text evidence="1">The sequence shown here is derived from an EMBL/GenBank/DDBJ whole genome shotgun (WGS) entry which is preliminary data.</text>
</comment>
<reference evidence="1 2" key="1">
    <citation type="journal article" date="2023" name="ACS Omega">
        <title>Identification of the Neoaspergillic Acid Biosynthesis Gene Cluster by Establishing an In Vitro CRISPR-Ribonucleoprotein Genetic System in Aspergillus melleus.</title>
        <authorList>
            <person name="Yuan B."/>
            <person name="Grau M.F."/>
            <person name="Murata R.M."/>
            <person name="Torok T."/>
            <person name="Venkateswaran K."/>
            <person name="Stajich J.E."/>
            <person name="Wang C.C.C."/>
        </authorList>
    </citation>
    <scope>NUCLEOTIDE SEQUENCE [LARGE SCALE GENOMIC DNA]</scope>
    <source>
        <strain evidence="1 2">IMV 1140</strain>
    </source>
</reference>
<protein>
    <submittedName>
        <fullName evidence="1">Uncharacterized protein</fullName>
    </submittedName>
</protein>
<dbReference type="Proteomes" id="UP001177260">
    <property type="component" value="Unassembled WGS sequence"/>
</dbReference>
<proteinExistence type="predicted"/>
<dbReference type="EMBL" id="JAOPJF010000014">
    <property type="protein sequence ID" value="KAK1146944.1"/>
    <property type="molecule type" value="Genomic_DNA"/>
</dbReference>
<name>A0ACC3B8Y6_9EURO</name>
<evidence type="ECO:0000313" key="1">
    <source>
        <dbReference type="EMBL" id="KAK1146944.1"/>
    </source>
</evidence>
<gene>
    <name evidence="1" type="ORF">N8T08_002271</name>
</gene>
<accession>A0ACC3B8Y6</accession>
<evidence type="ECO:0000313" key="2">
    <source>
        <dbReference type="Proteomes" id="UP001177260"/>
    </source>
</evidence>
<keyword evidence="2" id="KW-1185">Reference proteome</keyword>
<organism evidence="1 2">
    <name type="scientific">Aspergillus melleus</name>
    <dbReference type="NCBI Taxonomy" id="138277"/>
    <lineage>
        <taxon>Eukaryota</taxon>
        <taxon>Fungi</taxon>
        <taxon>Dikarya</taxon>
        <taxon>Ascomycota</taxon>
        <taxon>Pezizomycotina</taxon>
        <taxon>Eurotiomycetes</taxon>
        <taxon>Eurotiomycetidae</taxon>
        <taxon>Eurotiales</taxon>
        <taxon>Aspergillaceae</taxon>
        <taxon>Aspergillus</taxon>
        <taxon>Aspergillus subgen. Circumdati</taxon>
    </lineage>
</organism>
<sequence length="641" mass="70574">MSSTTLMTFLLVLNPHIKSVKLLGSWDNFSKPYYMERDRRIGSGHWRGCHTFTDIICDGSPTNIGPARSGGLKMGGTYWYYYLLDDDVEYYNEAEPVTSQCPFLPGQPVNVLHVPIILPDTISTHTRERSCSSNKTDQRTMNPEDKYMNPRCPPKPKLPRLRTSPPLLQQPTPAWSFNASPLGIATYKGSSQPGSATSNARNRAGSKEPNCKAARSVSPPRSRGLRAAFRHWNASSPELSVPTDQSTYMPGFGARENASSHSEGYEDLSRPRSRGGWKQPTYEPETSRHCIANDPWVPASAESRDAAPFSIQERRAMNPTYNEQTPRRNPLTLQTNPGSATPRGQRSPRRHSCTAQGASVGSCPYLGPATVAMPAELDATTPTPFTFKEKRLPTLPNTPSSVMDEALRDLDDRERALDTENFGSHFSDFSATEDSIDSPYEQSRFSEWSTDTELISPESMTSSLTFNNDSQTPSIIDRLEVPDLVDHCTVNETNDPDTPHLTMASKPSPTTLGGDSPRFDLPPPRLTITLSPSDLDVPGLCIHDDDHVETNPKRHAAFFGGMDPVEALGIAKSPEAGSVNFPDAVKTDMFSMIDGRPATAENSHCGSRRATVASQSATMQEMIDELSYLKNMIQSENPGEI</sequence>